<gene>
    <name evidence="2" type="ORF">HHL21_10485</name>
</gene>
<feature type="compositionally biased region" description="Basic and acidic residues" evidence="1">
    <location>
        <begin position="57"/>
        <end position="69"/>
    </location>
</feature>
<dbReference type="AlphaFoldDB" id="A0A848HKC8"/>
<protein>
    <submittedName>
        <fullName evidence="2">Uncharacterized protein</fullName>
    </submittedName>
</protein>
<evidence type="ECO:0000313" key="3">
    <source>
        <dbReference type="Proteomes" id="UP000583752"/>
    </source>
</evidence>
<name>A0A848HKC8_9BURK</name>
<dbReference type="RefSeq" id="WP_169465470.1">
    <property type="nucleotide sequence ID" value="NZ_JABBGG010000005.1"/>
</dbReference>
<feature type="compositionally biased region" description="Basic and acidic residues" evidence="1">
    <location>
        <begin position="83"/>
        <end position="93"/>
    </location>
</feature>
<sequence length="102" mass="10929">MVTEARDRRVNTDAKSRNDGVKRLPHERDESPDGQDAKPRGVMEQAASDLEQGLVDTDLHGVRGIEEAVPHGGGSGQAIPRADAAKGMRHHDTVTPTGGKKQ</sequence>
<accession>A0A848HKC8</accession>
<organism evidence="2 3">
    <name type="scientific">Massilia polaris</name>
    <dbReference type="NCBI Taxonomy" id="2728846"/>
    <lineage>
        <taxon>Bacteria</taxon>
        <taxon>Pseudomonadati</taxon>
        <taxon>Pseudomonadota</taxon>
        <taxon>Betaproteobacteria</taxon>
        <taxon>Burkholderiales</taxon>
        <taxon>Oxalobacteraceae</taxon>
        <taxon>Telluria group</taxon>
        <taxon>Massilia</taxon>
    </lineage>
</organism>
<feature type="compositionally biased region" description="Basic and acidic residues" evidence="1">
    <location>
        <begin position="1"/>
        <end position="41"/>
    </location>
</feature>
<comment type="caution">
    <text evidence="2">The sequence shown here is derived from an EMBL/GenBank/DDBJ whole genome shotgun (WGS) entry which is preliminary data.</text>
</comment>
<evidence type="ECO:0000256" key="1">
    <source>
        <dbReference type="SAM" id="MobiDB-lite"/>
    </source>
</evidence>
<keyword evidence="3" id="KW-1185">Reference proteome</keyword>
<reference evidence="2 3" key="1">
    <citation type="submission" date="2020-04" db="EMBL/GenBank/DDBJ databases">
        <title>Massilia sp. RP-1-19 isolated from soil.</title>
        <authorList>
            <person name="Dahal R.H."/>
        </authorList>
    </citation>
    <scope>NUCLEOTIDE SEQUENCE [LARGE SCALE GENOMIC DNA]</scope>
    <source>
        <strain evidence="2 3">RP-1-19</strain>
    </source>
</reference>
<dbReference type="Proteomes" id="UP000583752">
    <property type="component" value="Unassembled WGS sequence"/>
</dbReference>
<feature type="region of interest" description="Disordered" evidence="1">
    <location>
        <begin position="1"/>
        <end position="102"/>
    </location>
</feature>
<proteinExistence type="predicted"/>
<dbReference type="EMBL" id="JABBGG010000005">
    <property type="protein sequence ID" value="NML61497.1"/>
    <property type="molecule type" value="Genomic_DNA"/>
</dbReference>
<evidence type="ECO:0000313" key="2">
    <source>
        <dbReference type="EMBL" id="NML61497.1"/>
    </source>
</evidence>